<evidence type="ECO:0000256" key="1">
    <source>
        <dbReference type="SAM" id="MobiDB-lite"/>
    </source>
</evidence>
<feature type="compositionally biased region" description="Basic residues" evidence="1">
    <location>
        <begin position="18"/>
        <end position="29"/>
    </location>
</feature>
<evidence type="ECO:0000313" key="3">
    <source>
        <dbReference type="Proteomes" id="UP000244180"/>
    </source>
</evidence>
<accession>A0A2T5GD98</accession>
<gene>
    <name evidence="2" type="ORF">HSCHL_0784</name>
</gene>
<evidence type="ECO:0000313" key="2">
    <source>
        <dbReference type="EMBL" id="PTQ54140.1"/>
    </source>
</evidence>
<name>A0A2T5GD98_HYDSH</name>
<dbReference type="Proteomes" id="UP000244180">
    <property type="component" value="Unassembled WGS sequence"/>
</dbReference>
<sequence length="44" mass="4928">MPRPGAGMQNRPHEKRSGRPLRRAPHRFGRALAPYGQPPLTPIT</sequence>
<comment type="caution">
    <text evidence="2">The sequence shown here is derived from an EMBL/GenBank/DDBJ whole genome shotgun (WGS) entry which is preliminary data.</text>
</comment>
<proteinExistence type="predicted"/>
<feature type="region of interest" description="Disordered" evidence="1">
    <location>
        <begin position="1"/>
        <end position="44"/>
    </location>
</feature>
<dbReference type="AlphaFoldDB" id="A0A2T5GD98"/>
<reference evidence="2 3" key="1">
    <citation type="submission" date="2017-08" db="EMBL/GenBank/DDBJ databases">
        <title>Burning lignite coal seam in the remote Altai Mountains harbors a hydrogen-driven thermophilic microbial community.</title>
        <authorList>
            <person name="Kadnikov V.V."/>
            <person name="Mardanov A.V."/>
            <person name="Ivasenko D."/>
            <person name="Beletsky A.V."/>
            <person name="Karnachuk O.V."/>
            <person name="Ravin N.V."/>
        </authorList>
    </citation>
    <scope>NUCLEOTIDE SEQUENCE [LARGE SCALE GENOMIC DNA]</scope>
    <source>
        <strain evidence="2">AL33</strain>
    </source>
</reference>
<dbReference type="EMBL" id="PEBV01000006">
    <property type="protein sequence ID" value="PTQ54140.1"/>
    <property type="molecule type" value="Genomic_DNA"/>
</dbReference>
<organism evidence="2 3">
    <name type="scientific">Hydrogenibacillus schlegelii</name>
    <name type="common">Bacillus schlegelii</name>
    <dbReference type="NCBI Taxonomy" id="1484"/>
    <lineage>
        <taxon>Bacteria</taxon>
        <taxon>Bacillati</taxon>
        <taxon>Bacillota</taxon>
        <taxon>Bacilli</taxon>
        <taxon>Bacillales</taxon>
        <taxon>Bacillales Family X. Incertae Sedis</taxon>
        <taxon>Hydrogenibacillus</taxon>
    </lineage>
</organism>
<protein>
    <submittedName>
        <fullName evidence="2">Uncharacterized protein</fullName>
    </submittedName>
</protein>